<gene>
    <name evidence="15" type="ORF">D0T11_13140</name>
</gene>
<dbReference type="EMBL" id="QYCN01000018">
    <property type="protein sequence ID" value="RIY09112.1"/>
    <property type="molecule type" value="Genomic_DNA"/>
</dbReference>
<evidence type="ECO:0000256" key="12">
    <source>
        <dbReference type="SAM" id="SignalP"/>
    </source>
</evidence>
<dbReference type="Gene3D" id="2.170.130.10">
    <property type="entry name" value="TonB-dependent receptor, plug domain"/>
    <property type="match status" value="1"/>
</dbReference>
<proteinExistence type="inferred from homology"/>
<keyword evidence="3 10" id="KW-1134">Transmembrane beta strand</keyword>
<dbReference type="PANTHER" id="PTHR30069:SF29">
    <property type="entry name" value="HEMOGLOBIN AND HEMOGLOBIN-HAPTOGLOBIN-BINDING PROTEIN 1-RELATED"/>
    <property type="match status" value="1"/>
</dbReference>
<evidence type="ECO:0000256" key="3">
    <source>
        <dbReference type="ARBA" id="ARBA00022452"/>
    </source>
</evidence>
<keyword evidence="5 12" id="KW-0732">Signal</keyword>
<keyword evidence="9 10" id="KW-0998">Cell outer membrane</keyword>
<dbReference type="OrthoDB" id="9768177at2"/>
<dbReference type="Gene3D" id="2.60.40.1120">
    <property type="entry name" value="Carboxypeptidase-like, regulatory domain"/>
    <property type="match status" value="1"/>
</dbReference>
<keyword evidence="8 15" id="KW-0675">Receptor</keyword>
<feature type="chain" id="PRO_5019542363" evidence="12">
    <location>
        <begin position="22"/>
        <end position="1041"/>
    </location>
</feature>
<dbReference type="InterPro" id="IPR037066">
    <property type="entry name" value="Plug_dom_sf"/>
</dbReference>
<evidence type="ECO:0000259" key="13">
    <source>
        <dbReference type="Pfam" id="PF00593"/>
    </source>
</evidence>
<evidence type="ECO:0000256" key="10">
    <source>
        <dbReference type="PROSITE-ProRule" id="PRU01360"/>
    </source>
</evidence>
<dbReference type="InterPro" id="IPR036942">
    <property type="entry name" value="Beta-barrel_TonB_sf"/>
</dbReference>
<dbReference type="NCBIfam" id="TIGR04057">
    <property type="entry name" value="SusC_RagA_signa"/>
    <property type="match status" value="1"/>
</dbReference>
<name>A0A418QV57_9BACT</name>
<dbReference type="InterPro" id="IPR000531">
    <property type="entry name" value="Beta-barrel_TonB"/>
</dbReference>
<sequence>MKKILFSVIPLVAFSATQVAAQTRTVSGRLTDRSTGEGLPGVTVLLKGTNNGVSTNSDGSYTLNVPATGGTLVFSSIGFVTVEQAIGASDQLSTSLAADSKQLSEVVVTGYGIRQEIKDLTGSVAQVQEKALLTQPVQSFEQSLAGRMTGVQVTNTGGALGDGTSVRIRGANSISGSSQPLYVIDGVPVNTRENANVFNGGNGTRYNPLADINPNDIESVQVLKDASASAIYGSRAANGVILINTKRGKNGQNLLSINSFVGYYEATRLPKLLNGDDFTTIQNEKGTNSGRTTPLVADIDLDKDGKADRTDWLKEVFRSGFSQNYQAALSGGNDKASYYGSADYSDQKGIIDRNRLRRASARLNLDVTPKTWLKGGISLGYSQSRNQGVLTERYLAGATVSGYSAPPNVPVYNPDGSYYLNPLGNLGDGNNAGTGYVFAFSNPRAILDLQRNDNTSRRLLGNGYLTVTPVKGLSLTTKYGIDYLDNFEDQYSDIRLSGLGRAYEGLIQNNRLDRYQYNWQNYANYNTLLGGKHEVGLTGGIEYQNLSERQLYVGASKLADTKFNTILDGLSSGDPFNGGTAFGSGFRSFYGNASYSFDNRYYATFSVRADADSRFGKDNQTGYFPGGSIGWRISEESFMEGLKPVLGDLKLRASYGKVGNSNGIGVYASRTLAGGARYVDLNGFGITQLGNDALKWESSKKLDIGLDATVFTDRITATLDYFNNDIDGLLLDAPTPLTLGVPGVPFGSVARNIGRMVNQGFEASLNTINVNTASGFRWTSNFNFTTLKNEVKELVTTADISSGSNRASIDKRLGVYQLIRWAGVNPANGNSQFLDKDGNVKQYDAVASKWYTANGDVTTGVTQADAVYSEKSGYPTYYGGFDNTFSWKGIELGVFMQYSGGNLVYNGTRAGLLTNSVSNNLEEIKDRWTTPGQNTDIPKLVFRDAVSTQASTRWLEKGDFLRFRQINLGYNLPSTMTQRYGFSRARIYAQVQNAFVITKYTVGDPEVNFNRNNALSSIAYGVDNRSVPQTRAYTLGLNLSF</sequence>
<dbReference type="AlphaFoldDB" id="A0A418QV57"/>
<evidence type="ECO:0000256" key="11">
    <source>
        <dbReference type="RuleBase" id="RU003357"/>
    </source>
</evidence>
<dbReference type="Pfam" id="PF07715">
    <property type="entry name" value="Plug"/>
    <property type="match status" value="1"/>
</dbReference>
<comment type="similarity">
    <text evidence="10 11">Belongs to the TonB-dependent receptor family.</text>
</comment>
<dbReference type="SUPFAM" id="SSF56935">
    <property type="entry name" value="Porins"/>
    <property type="match status" value="1"/>
</dbReference>
<dbReference type="Gene3D" id="2.40.170.20">
    <property type="entry name" value="TonB-dependent receptor, beta-barrel domain"/>
    <property type="match status" value="1"/>
</dbReference>
<evidence type="ECO:0000256" key="8">
    <source>
        <dbReference type="ARBA" id="ARBA00023170"/>
    </source>
</evidence>
<comment type="caution">
    <text evidence="15">The sequence shown here is derived from an EMBL/GenBank/DDBJ whole genome shotgun (WGS) entry which is preliminary data.</text>
</comment>
<organism evidence="15 16">
    <name type="scientific">Hymenobacter rubripertinctus</name>
    <dbReference type="NCBI Taxonomy" id="2029981"/>
    <lineage>
        <taxon>Bacteria</taxon>
        <taxon>Pseudomonadati</taxon>
        <taxon>Bacteroidota</taxon>
        <taxon>Cytophagia</taxon>
        <taxon>Cytophagales</taxon>
        <taxon>Hymenobacteraceae</taxon>
        <taxon>Hymenobacter</taxon>
    </lineage>
</organism>
<comment type="subcellular location">
    <subcellularLocation>
        <location evidence="1 10">Cell outer membrane</location>
        <topology evidence="1 10">Multi-pass membrane protein</topology>
    </subcellularLocation>
</comment>
<dbReference type="Proteomes" id="UP000284250">
    <property type="component" value="Unassembled WGS sequence"/>
</dbReference>
<keyword evidence="6 11" id="KW-0798">TonB box</keyword>
<keyword evidence="2 10" id="KW-0813">Transport</keyword>
<dbReference type="InterPro" id="IPR012910">
    <property type="entry name" value="Plug_dom"/>
</dbReference>
<evidence type="ECO:0000313" key="15">
    <source>
        <dbReference type="EMBL" id="RIY09112.1"/>
    </source>
</evidence>
<evidence type="ECO:0000256" key="4">
    <source>
        <dbReference type="ARBA" id="ARBA00022692"/>
    </source>
</evidence>
<evidence type="ECO:0000256" key="9">
    <source>
        <dbReference type="ARBA" id="ARBA00023237"/>
    </source>
</evidence>
<dbReference type="GO" id="GO:0009279">
    <property type="term" value="C:cell outer membrane"/>
    <property type="evidence" value="ECO:0007669"/>
    <property type="project" value="UniProtKB-SubCell"/>
</dbReference>
<dbReference type="InterPro" id="IPR008969">
    <property type="entry name" value="CarboxyPept-like_regulatory"/>
</dbReference>
<dbReference type="PANTHER" id="PTHR30069">
    <property type="entry name" value="TONB-DEPENDENT OUTER MEMBRANE RECEPTOR"/>
    <property type="match status" value="1"/>
</dbReference>
<reference evidence="15 16" key="1">
    <citation type="submission" date="2019-01" db="EMBL/GenBank/DDBJ databases">
        <title>Hymenobacter humicola sp. nov., isolated from soils in Antarctica.</title>
        <authorList>
            <person name="Sedlacek I."/>
            <person name="Holochova P."/>
            <person name="Kralova S."/>
            <person name="Pantucek R."/>
            <person name="Stankova E."/>
            <person name="Vrbovska V."/>
            <person name="Kristofova L."/>
            <person name="Svec P."/>
            <person name="Busse H.-J."/>
        </authorList>
    </citation>
    <scope>NUCLEOTIDE SEQUENCE [LARGE SCALE GENOMIC DNA]</scope>
    <source>
        <strain evidence="15 16">CCM 8852</strain>
    </source>
</reference>
<protein>
    <submittedName>
        <fullName evidence="15">TonB-dependent receptor</fullName>
    </submittedName>
</protein>
<dbReference type="InterPro" id="IPR023997">
    <property type="entry name" value="TonB-dep_OMP_SusC/RagA_CS"/>
</dbReference>
<dbReference type="GO" id="GO:0015344">
    <property type="term" value="F:siderophore uptake transmembrane transporter activity"/>
    <property type="evidence" value="ECO:0007669"/>
    <property type="project" value="TreeGrafter"/>
</dbReference>
<evidence type="ECO:0000259" key="14">
    <source>
        <dbReference type="Pfam" id="PF07715"/>
    </source>
</evidence>
<dbReference type="NCBIfam" id="TIGR04056">
    <property type="entry name" value="OMP_RagA_SusC"/>
    <property type="match status" value="1"/>
</dbReference>
<keyword evidence="4 10" id="KW-0812">Transmembrane</keyword>
<dbReference type="InterPro" id="IPR039426">
    <property type="entry name" value="TonB-dep_rcpt-like"/>
</dbReference>
<keyword evidence="7 10" id="KW-0472">Membrane</keyword>
<evidence type="ECO:0000256" key="2">
    <source>
        <dbReference type="ARBA" id="ARBA00022448"/>
    </source>
</evidence>
<feature type="domain" description="TonB-dependent receptor-like beta-barrel" evidence="13">
    <location>
        <begin position="421"/>
        <end position="861"/>
    </location>
</feature>
<dbReference type="PROSITE" id="PS52016">
    <property type="entry name" value="TONB_DEPENDENT_REC_3"/>
    <property type="match status" value="1"/>
</dbReference>
<accession>A0A418QV57</accession>
<dbReference type="Pfam" id="PF13715">
    <property type="entry name" value="CarbopepD_reg_2"/>
    <property type="match status" value="1"/>
</dbReference>
<dbReference type="InterPro" id="IPR023996">
    <property type="entry name" value="TonB-dep_OMP_SusC/RagA"/>
</dbReference>
<keyword evidence="16" id="KW-1185">Reference proteome</keyword>
<evidence type="ECO:0000256" key="6">
    <source>
        <dbReference type="ARBA" id="ARBA00023077"/>
    </source>
</evidence>
<dbReference type="SUPFAM" id="SSF49464">
    <property type="entry name" value="Carboxypeptidase regulatory domain-like"/>
    <property type="match status" value="1"/>
</dbReference>
<feature type="domain" description="TonB-dependent receptor plug" evidence="14">
    <location>
        <begin position="117"/>
        <end position="240"/>
    </location>
</feature>
<evidence type="ECO:0000256" key="1">
    <source>
        <dbReference type="ARBA" id="ARBA00004571"/>
    </source>
</evidence>
<evidence type="ECO:0000256" key="7">
    <source>
        <dbReference type="ARBA" id="ARBA00023136"/>
    </source>
</evidence>
<dbReference type="Pfam" id="PF00593">
    <property type="entry name" value="TonB_dep_Rec_b-barrel"/>
    <property type="match status" value="1"/>
</dbReference>
<evidence type="ECO:0000313" key="16">
    <source>
        <dbReference type="Proteomes" id="UP000284250"/>
    </source>
</evidence>
<dbReference type="GO" id="GO:0044718">
    <property type="term" value="P:siderophore transmembrane transport"/>
    <property type="evidence" value="ECO:0007669"/>
    <property type="project" value="TreeGrafter"/>
</dbReference>
<feature type="signal peptide" evidence="12">
    <location>
        <begin position="1"/>
        <end position="21"/>
    </location>
</feature>
<evidence type="ECO:0000256" key="5">
    <source>
        <dbReference type="ARBA" id="ARBA00022729"/>
    </source>
</evidence>
<dbReference type="RefSeq" id="WP_119656259.1">
    <property type="nucleotide sequence ID" value="NZ_JBHUOI010000044.1"/>
</dbReference>